<dbReference type="Pfam" id="PF10165">
    <property type="entry name" value="Ric8"/>
    <property type="match status" value="1"/>
</dbReference>
<dbReference type="PRINTS" id="PR01802">
    <property type="entry name" value="SYNEMBRYN"/>
</dbReference>
<comment type="caution">
    <text evidence="7">The sequence shown here is derived from an EMBL/GenBank/DDBJ whole genome shotgun (WGS) entry which is preliminary data.</text>
</comment>
<organism evidence="7 8">
    <name type="scientific">Loxostege sticticalis</name>
    <name type="common">Beet webworm moth</name>
    <dbReference type="NCBI Taxonomy" id="481309"/>
    <lineage>
        <taxon>Eukaryota</taxon>
        <taxon>Metazoa</taxon>
        <taxon>Ecdysozoa</taxon>
        <taxon>Arthropoda</taxon>
        <taxon>Hexapoda</taxon>
        <taxon>Insecta</taxon>
        <taxon>Pterygota</taxon>
        <taxon>Neoptera</taxon>
        <taxon>Endopterygota</taxon>
        <taxon>Lepidoptera</taxon>
        <taxon>Glossata</taxon>
        <taxon>Ditrysia</taxon>
        <taxon>Pyraloidea</taxon>
        <taxon>Crambidae</taxon>
        <taxon>Pyraustinae</taxon>
        <taxon>Loxostege</taxon>
    </lineage>
</organism>
<keyword evidence="3" id="KW-0963">Cytoplasm</keyword>
<reference evidence="7 8" key="1">
    <citation type="submission" date="2024-06" db="EMBL/GenBank/DDBJ databases">
        <title>A chromosome-level genome assembly of beet webworm, Loxostege sticticalis.</title>
        <authorList>
            <person name="Zhang Y."/>
        </authorList>
    </citation>
    <scope>NUCLEOTIDE SEQUENCE [LARGE SCALE GENOMIC DNA]</scope>
    <source>
        <strain evidence="7">AQ028</strain>
        <tissue evidence="7">Male pupae</tissue>
    </source>
</reference>
<dbReference type="EMBL" id="JBEDNZ010000008">
    <property type="protein sequence ID" value="KAL0839461.1"/>
    <property type="molecule type" value="Genomic_DNA"/>
</dbReference>
<proteinExistence type="inferred from homology"/>
<evidence type="ECO:0000256" key="6">
    <source>
        <dbReference type="SAM" id="MobiDB-lite"/>
    </source>
</evidence>
<evidence type="ECO:0000256" key="3">
    <source>
        <dbReference type="ARBA" id="ARBA00022490"/>
    </source>
</evidence>
<dbReference type="PANTHER" id="PTHR12425">
    <property type="entry name" value="SYNEMBRYN"/>
    <property type="match status" value="1"/>
</dbReference>
<feature type="compositionally biased region" description="Basic and acidic residues" evidence="6">
    <location>
        <begin position="537"/>
        <end position="551"/>
    </location>
</feature>
<accession>A0ABD0T9S9</accession>
<feature type="region of interest" description="Disordered" evidence="6">
    <location>
        <begin position="523"/>
        <end position="551"/>
    </location>
</feature>
<dbReference type="PANTHER" id="PTHR12425:SF5">
    <property type="entry name" value="SYNEMBRYN"/>
    <property type="match status" value="1"/>
</dbReference>
<evidence type="ECO:0000256" key="1">
    <source>
        <dbReference type="ARBA" id="ARBA00004544"/>
    </source>
</evidence>
<comment type="subcellular location">
    <subcellularLocation>
        <location evidence="1">Cytoplasm</location>
        <location evidence="1">Cell cortex</location>
    </subcellularLocation>
</comment>
<dbReference type="GO" id="GO:0005938">
    <property type="term" value="C:cell cortex"/>
    <property type="evidence" value="ECO:0007669"/>
    <property type="project" value="UniProtKB-SubCell"/>
</dbReference>
<dbReference type="AlphaFoldDB" id="A0ABD0T9S9"/>
<protein>
    <recommendedName>
        <fullName evidence="9">Synembryn-A</fullName>
    </recommendedName>
</protein>
<evidence type="ECO:0000256" key="4">
    <source>
        <dbReference type="ARBA" id="ARBA00022658"/>
    </source>
</evidence>
<name>A0ABD0T9S9_LOXSC</name>
<dbReference type="GO" id="GO:0005085">
    <property type="term" value="F:guanyl-nucleotide exchange factor activity"/>
    <property type="evidence" value="ECO:0007669"/>
    <property type="project" value="UniProtKB-KW"/>
</dbReference>
<dbReference type="SUPFAM" id="SSF48371">
    <property type="entry name" value="ARM repeat"/>
    <property type="match status" value="1"/>
</dbReference>
<dbReference type="InterPro" id="IPR011989">
    <property type="entry name" value="ARM-like"/>
</dbReference>
<keyword evidence="4" id="KW-0344">Guanine-nucleotide releasing factor</keyword>
<dbReference type="InterPro" id="IPR016024">
    <property type="entry name" value="ARM-type_fold"/>
</dbReference>
<sequence>MNDTEIEIISNCANLDEVDKILKGFLKINENVFTFPFLYENNRRVILWTALFQRLQQEPSESIHDLCLAVIRILSRDKADMDNLICEKWITTLIERGGLYNFVGVEDETASPLNMPRKEIVVEALKCLCNIAFNSEVARALCAHTSIDQALIGRLRVYKDIPFKEEVMLFDMKLLFILTALRQDIKKRVKEELHGMDYLISGLNELLLEASQESEANASACSAAAEQSYNLQDSHQGIACEILKTQFNLIIQSGSYEPVSEEEEAMYLKLMPVLTALLYAQATSEDKLIELHSNIANLLTSVPPTFYPYLTPELSKGEVCQHEFDGRNMDALQALVQLLHYRLNSTTGTKNQYENLSPILTVMVKSARGCRAQRKYLRQAVLPPLRDVSRPPEQGGALRNQLCRLLTTPVTSVRDLVAEFLFVLCKEKVGRMVKYTGFGNAAGHLAQKGLLGGARGAAYSSSSDDSDTEEYLRAAPHIDPVVGCTRPPRANPFEGMTEEQKEYEAMKLVNLFDKMVSEGVVKPARVGPDGRPQPIEHVLEFREHLPNRPQS</sequence>
<dbReference type="InterPro" id="IPR008376">
    <property type="entry name" value="Chaperone_Ric-8_A/B"/>
</dbReference>
<evidence type="ECO:0000313" key="7">
    <source>
        <dbReference type="EMBL" id="KAL0839461.1"/>
    </source>
</evidence>
<evidence type="ECO:0000256" key="5">
    <source>
        <dbReference type="ARBA" id="ARBA00023186"/>
    </source>
</evidence>
<keyword evidence="5" id="KW-0143">Chaperone</keyword>
<dbReference type="InterPro" id="IPR019318">
    <property type="entry name" value="Gua_nucleotide_exch_fac_Ric8"/>
</dbReference>
<evidence type="ECO:0000256" key="2">
    <source>
        <dbReference type="ARBA" id="ARBA00009049"/>
    </source>
</evidence>
<dbReference type="Proteomes" id="UP001549921">
    <property type="component" value="Unassembled WGS sequence"/>
</dbReference>
<evidence type="ECO:0000313" key="8">
    <source>
        <dbReference type="Proteomes" id="UP001549921"/>
    </source>
</evidence>
<dbReference type="Gene3D" id="1.25.10.10">
    <property type="entry name" value="Leucine-rich Repeat Variant"/>
    <property type="match status" value="1"/>
</dbReference>
<gene>
    <name evidence="7" type="ORF">ABMA28_016171</name>
</gene>
<comment type="similarity">
    <text evidence="2">Belongs to the synembryn family.</text>
</comment>
<evidence type="ECO:0008006" key="9">
    <source>
        <dbReference type="Google" id="ProtNLM"/>
    </source>
</evidence>